<dbReference type="AlphaFoldDB" id="A0A1Y1UG47"/>
<dbReference type="EMBL" id="MCFG01000927">
    <property type="protein sequence ID" value="ORX36998.1"/>
    <property type="molecule type" value="Genomic_DNA"/>
</dbReference>
<gene>
    <name evidence="2" type="ORF">BCR32DRAFT_288584</name>
</gene>
<sequence>MFQTSSKCTPDGDNLYLVKNASFFKPIGKIKKFSKKIDGCVVVLILILLKIDFRFMAFIETLNGENLGRIGPTTSGPNGLKFRYVVALEQSFSMSIKSKRSGGNLQYLPSYLNFNFKSTNIRDIAPPKKIEFQAIVNNQII</sequence>
<evidence type="ECO:0000313" key="3">
    <source>
        <dbReference type="Proteomes" id="UP000193944"/>
    </source>
</evidence>
<keyword evidence="1" id="KW-0472">Membrane</keyword>
<proteinExistence type="predicted"/>
<keyword evidence="1" id="KW-0812">Transmembrane</keyword>
<keyword evidence="1" id="KW-1133">Transmembrane helix</keyword>
<comment type="caution">
    <text evidence="2">The sequence shown here is derived from an EMBL/GenBank/DDBJ whole genome shotgun (WGS) entry which is preliminary data.</text>
</comment>
<feature type="transmembrane region" description="Helical" evidence="1">
    <location>
        <begin position="39"/>
        <end position="59"/>
    </location>
</feature>
<protein>
    <submittedName>
        <fullName evidence="2">Uncharacterized protein</fullName>
    </submittedName>
</protein>
<keyword evidence="3" id="KW-1185">Reference proteome</keyword>
<dbReference type="Proteomes" id="UP000193944">
    <property type="component" value="Unassembled WGS sequence"/>
</dbReference>
<evidence type="ECO:0000256" key="1">
    <source>
        <dbReference type="SAM" id="Phobius"/>
    </source>
</evidence>
<organism evidence="2 3">
    <name type="scientific">Anaeromyces robustus</name>
    <dbReference type="NCBI Taxonomy" id="1754192"/>
    <lineage>
        <taxon>Eukaryota</taxon>
        <taxon>Fungi</taxon>
        <taxon>Fungi incertae sedis</taxon>
        <taxon>Chytridiomycota</taxon>
        <taxon>Chytridiomycota incertae sedis</taxon>
        <taxon>Neocallimastigomycetes</taxon>
        <taxon>Neocallimastigales</taxon>
        <taxon>Neocallimastigaceae</taxon>
        <taxon>Anaeromyces</taxon>
    </lineage>
</organism>
<name>A0A1Y1UG47_9FUNG</name>
<evidence type="ECO:0000313" key="2">
    <source>
        <dbReference type="EMBL" id="ORX36998.1"/>
    </source>
</evidence>
<accession>A0A1Y1UG47</accession>
<reference evidence="2 3" key="1">
    <citation type="submission" date="2016-08" db="EMBL/GenBank/DDBJ databases">
        <title>A Parts List for Fungal Cellulosomes Revealed by Comparative Genomics.</title>
        <authorList>
            <consortium name="DOE Joint Genome Institute"/>
            <person name="Haitjema C.H."/>
            <person name="Gilmore S.P."/>
            <person name="Henske J.K."/>
            <person name="Solomon K.V."/>
            <person name="De Groot R."/>
            <person name="Kuo A."/>
            <person name="Mondo S.J."/>
            <person name="Salamov A.A."/>
            <person name="Labutti K."/>
            <person name="Zhao Z."/>
            <person name="Chiniquy J."/>
            <person name="Barry K."/>
            <person name="Brewer H.M."/>
            <person name="Purvine S.O."/>
            <person name="Wright A.T."/>
            <person name="Boxma B."/>
            <person name="Van Alen T."/>
            <person name="Hackstein J.H."/>
            <person name="Baker S.E."/>
            <person name="Grigoriev I.V."/>
            <person name="O'Malley M.A."/>
        </authorList>
    </citation>
    <scope>NUCLEOTIDE SEQUENCE [LARGE SCALE GENOMIC DNA]</scope>
    <source>
        <strain evidence="2 3">S4</strain>
    </source>
</reference>
<reference evidence="2 3" key="2">
    <citation type="submission" date="2016-08" db="EMBL/GenBank/DDBJ databases">
        <title>Pervasive Adenine N6-methylation of Active Genes in Fungi.</title>
        <authorList>
            <consortium name="DOE Joint Genome Institute"/>
            <person name="Mondo S.J."/>
            <person name="Dannebaum R.O."/>
            <person name="Kuo R.C."/>
            <person name="Labutti K."/>
            <person name="Haridas S."/>
            <person name="Kuo A."/>
            <person name="Salamov A."/>
            <person name="Ahrendt S.R."/>
            <person name="Lipzen A."/>
            <person name="Sullivan W."/>
            <person name="Andreopoulos W.B."/>
            <person name="Clum A."/>
            <person name="Lindquist E."/>
            <person name="Daum C."/>
            <person name="Ramamoorthy G.K."/>
            <person name="Gryganskyi A."/>
            <person name="Culley D."/>
            <person name="Magnuson J.K."/>
            <person name="James T.Y."/>
            <person name="O'Malley M.A."/>
            <person name="Stajich J.E."/>
            <person name="Spatafora J.W."/>
            <person name="Visel A."/>
            <person name="Grigoriev I.V."/>
        </authorList>
    </citation>
    <scope>NUCLEOTIDE SEQUENCE [LARGE SCALE GENOMIC DNA]</scope>
    <source>
        <strain evidence="2 3">S4</strain>
    </source>
</reference>